<dbReference type="OrthoDB" id="9804721at2"/>
<gene>
    <name evidence="3" type="ORF">A9D14_17875</name>
    <name evidence="4" type="ORF">H4O24_17785</name>
</gene>
<comment type="similarity">
    <text evidence="1">Belongs to the universal stress protein A family.</text>
</comment>
<dbReference type="EMBL" id="CP060053">
    <property type="protein sequence ID" value="QNE06910.1"/>
    <property type="molecule type" value="Genomic_DNA"/>
</dbReference>
<dbReference type="AlphaFoldDB" id="A0A217EZ90"/>
<evidence type="ECO:0000313" key="3">
    <source>
        <dbReference type="EMBL" id="ARU18463.1"/>
    </source>
</evidence>
<keyword evidence="5" id="KW-1185">Reference proteome</keyword>
<evidence type="ECO:0000313" key="6">
    <source>
        <dbReference type="Proteomes" id="UP000515297"/>
    </source>
</evidence>
<dbReference type="STRING" id="450378.GCA_001661675_03591"/>
<protein>
    <submittedName>
        <fullName evidence="4">Universal stress protein</fullName>
    </submittedName>
</protein>
<dbReference type="PANTHER" id="PTHR46268:SF15">
    <property type="entry name" value="UNIVERSAL STRESS PROTEIN HP_0031"/>
    <property type="match status" value="1"/>
</dbReference>
<dbReference type="KEGG" id="cman:A9D14_17875"/>
<dbReference type="SUPFAM" id="SSF52402">
    <property type="entry name" value="Adenine nucleotide alpha hydrolases-like"/>
    <property type="match status" value="2"/>
</dbReference>
<feature type="domain" description="UspA" evidence="2">
    <location>
        <begin position="213"/>
        <end position="269"/>
    </location>
</feature>
<geneLocation type="plasmid" evidence="4 6">
    <name>plas1</name>
</geneLocation>
<geneLocation type="plasmid" evidence="5">
    <name>pcme4a9ii</name>
</geneLocation>
<dbReference type="Proteomes" id="UP000195807">
    <property type="component" value="Plasmid pCME4A9II"/>
</dbReference>
<evidence type="ECO:0000256" key="1">
    <source>
        <dbReference type="ARBA" id="ARBA00008791"/>
    </source>
</evidence>
<dbReference type="InterPro" id="IPR006016">
    <property type="entry name" value="UspA"/>
</dbReference>
<dbReference type="RefSeq" id="WP_066850762.1">
    <property type="nucleotide sequence ID" value="NZ_CP019604.1"/>
</dbReference>
<reference evidence="3 5" key="1">
    <citation type="submission" date="2017-01" db="EMBL/GenBank/DDBJ databases">
        <title>Complete genome sequence of esterase-producing bacterium Croceicoccus marinus E4A9.</title>
        <authorList>
            <person name="Wu Y.-H."/>
            <person name="Cheng H."/>
            <person name="Xu L."/>
            <person name="Huo Y.-Y."/>
            <person name="Wang C.-S."/>
            <person name="Xu X.-W."/>
        </authorList>
    </citation>
    <scope>NUCLEOTIDE SEQUENCE [LARGE SCALE GENOMIC DNA]</scope>
    <source>
        <strain evidence="3 5">E4A9</strain>
        <plasmid evidence="3">pCME4A9II</plasmid>
        <plasmid evidence="5">Plasmid pcme4a9ii</plasmid>
    </source>
</reference>
<dbReference type="EMBL" id="CP019604">
    <property type="protein sequence ID" value="ARU18463.1"/>
    <property type="molecule type" value="Genomic_DNA"/>
</dbReference>
<geneLocation type="plasmid" evidence="3">
    <name>pCME4A9II</name>
</geneLocation>
<sequence>MKSVLLHINQDPGQAARLAAAMEVVRAHNGQLICLQASPLDAYFFVGDPFGGSYVPSGIFETFRQNEKLEQVRIEDTLKREGIDWQWLHAEGSAAQTIIEHAKFADLIVLSQPEEKETMLPRRAPLAADVALHVQSPVLLVPTAGQRFTNSNAAMIAWNGSPEAANAIRQSRSLLRAAPKLHIVSVSEKGKKPSLDALSNYLTRYGVTAERHDWSLDGDTVANALIAAAASLEAEYIVFGAYGHSRLRETVLGGVTQDLITTSPVPLILAH</sequence>
<evidence type="ECO:0000259" key="2">
    <source>
        <dbReference type="Pfam" id="PF00582"/>
    </source>
</evidence>
<evidence type="ECO:0000313" key="5">
    <source>
        <dbReference type="Proteomes" id="UP000195807"/>
    </source>
</evidence>
<reference evidence="4 6" key="2">
    <citation type="submission" date="2020-08" db="EMBL/GenBank/DDBJ databases">
        <authorList>
            <person name="Liu G."/>
            <person name="Sun C."/>
        </authorList>
    </citation>
    <scope>NUCLEOTIDE SEQUENCE [LARGE SCALE GENOMIC DNA]</scope>
    <source>
        <strain evidence="4 6">OT19</strain>
        <plasmid evidence="4 6">plas1</plasmid>
    </source>
</reference>
<dbReference type="Proteomes" id="UP000515297">
    <property type="component" value="Plasmid plas1"/>
</dbReference>
<name>A0A217EZ90_9SPHN</name>
<dbReference type="Pfam" id="PF00582">
    <property type="entry name" value="Usp"/>
    <property type="match status" value="1"/>
</dbReference>
<accession>A0A217EZ90</accession>
<proteinExistence type="inferred from homology"/>
<dbReference type="PANTHER" id="PTHR46268">
    <property type="entry name" value="STRESS RESPONSE PROTEIN NHAX"/>
    <property type="match status" value="1"/>
</dbReference>
<keyword evidence="3" id="KW-0614">Plasmid</keyword>
<organism evidence="3 5">
    <name type="scientific">Croceicoccus marinus</name>
    <dbReference type="NCBI Taxonomy" id="450378"/>
    <lineage>
        <taxon>Bacteria</taxon>
        <taxon>Pseudomonadati</taxon>
        <taxon>Pseudomonadota</taxon>
        <taxon>Alphaproteobacteria</taxon>
        <taxon>Sphingomonadales</taxon>
        <taxon>Erythrobacteraceae</taxon>
        <taxon>Croceicoccus</taxon>
    </lineage>
</organism>
<dbReference type="Gene3D" id="3.40.50.12370">
    <property type="match status" value="1"/>
</dbReference>
<evidence type="ECO:0000313" key="4">
    <source>
        <dbReference type="EMBL" id="QNE06910.1"/>
    </source>
</evidence>